<keyword evidence="3" id="KW-1185">Reference proteome</keyword>
<evidence type="ECO:0000313" key="2">
    <source>
        <dbReference type="EMBL" id="BBI19638.1"/>
    </source>
</evidence>
<gene>
    <name evidence="2" type="ORF">EKJ_04850</name>
</gene>
<dbReference type="Proteomes" id="UP000290057">
    <property type="component" value="Chromosome"/>
</dbReference>
<sequence>MPKATILTRSTAAETAADVARVLIVTGCALALVLAGPVLPL</sequence>
<reference evidence="2 3" key="1">
    <citation type="submission" date="2019-01" db="EMBL/GenBank/DDBJ databases">
        <title>Complete genome sequence of Erythrobacter flavus KJ5.</title>
        <authorList>
            <person name="Kanesaki Y."/>
            <person name="Brotosudarmo T."/>
            <person name="Moriuchi R."/>
            <person name="Awai K."/>
        </authorList>
    </citation>
    <scope>NUCLEOTIDE SEQUENCE [LARGE SCALE GENOMIC DNA]</scope>
    <source>
        <strain evidence="2 3">KJ5</strain>
    </source>
</reference>
<feature type="transmembrane region" description="Helical" evidence="1">
    <location>
        <begin position="20"/>
        <end position="39"/>
    </location>
</feature>
<organism evidence="2 3">
    <name type="scientific">Qipengyuania flava</name>
    <dbReference type="NCBI Taxonomy" id="192812"/>
    <lineage>
        <taxon>Bacteria</taxon>
        <taxon>Pseudomonadati</taxon>
        <taxon>Pseudomonadota</taxon>
        <taxon>Alphaproteobacteria</taxon>
        <taxon>Sphingomonadales</taxon>
        <taxon>Erythrobacteraceae</taxon>
        <taxon>Qipengyuania</taxon>
    </lineage>
</organism>
<proteinExistence type="predicted"/>
<evidence type="ECO:0000256" key="1">
    <source>
        <dbReference type="SAM" id="Phobius"/>
    </source>
</evidence>
<keyword evidence="1" id="KW-0812">Transmembrane</keyword>
<keyword evidence="1" id="KW-0472">Membrane</keyword>
<accession>A0A3T1CFC4</accession>
<dbReference type="AlphaFoldDB" id="A0A3T1CFC4"/>
<protein>
    <submittedName>
        <fullName evidence="2">Uncharacterized protein</fullName>
    </submittedName>
</protein>
<dbReference type="EMBL" id="AP019389">
    <property type="protein sequence ID" value="BBI19638.1"/>
    <property type="molecule type" value="Genomic_DNA"/>
</dbReference>
<keyword evidence="1" id="KW-1133">Transmembrane helix</keyword>
<evidence type="ECO:0000313" key="3">
    <source>
        <dbReference type="Proteomes" id="UP000290057"/>
    </source>
</evidence>
<name>A0A3T1CFC4_9SPHN</name>